<dbReference type="RefSeq" id="WP_069857036.1">
    <property type="nucleotide sequence ID" value="NZ_BDFE01000004.1"/>
</dbReference>
<evidence type="ECO:0000313" key="9">
    <source>
        <dbReference type="EMBL" id="GAU07540.1"/>
    </source>
</evidence>
<dbReference type="HAMAP" id="MF_01320_B">
    <property type="entry name" value="Ribosomal_uL2_B"/>
    <property type="match status" value="1"/>
</dbReference>
<evidence type="ECO:0000256" key="4">
    <source>
        <dbReference type="ARBA" id="ARBA00035242"/>
    </source>
</evidence>
<dbReference type="FunFam" id="2.30.30.30:FF:000001">
    <property type="entry name" value="50S ribosomal protein L2"/>
    <property type="match status" value="1"/>
</dbReference>
<feature type="domain" description="Large ribosomal subunit protein uL2 RNA-binding" evidence="8">
    <location>
        <begin position="42"/>
        <end position="118"/>
    </location>
</feature>
<comment type="subunit">
    <text evidence="5">Part of the 50S ribosomal subunit. Forms a bridge to the 30S subunit in the 70S ribosome.</text>
</comment>
<dbReference type="EMBL" id="BDFE01000004">
    <property type="protein sequence ID" value="GAU07540.1"/>
    <property type="molecule type" value="Genomic_DNA"/>
</dbReference>
<accession>A0A194AEB1</accession>
<keyword evidence="10" id="KW-1185">Reference proteome</keyword>
<sequence>MAVRKLKPTSPGRRAQTVSTFEEITRSQPERSLTRGISTTGGRNNYGRVTSRRRGGGNKRRYRMIDFKRQKLDIPAKVATIEYDPNRSARIALLHYADGEKRYILAANGMKVGDTVIAGEKADITTGNALPLAKIPQGTIVHNIELYPGKGGQMARSAGTYAQLVAKEGKYALLRLPSGEVRRVLAANMATIGQVGNLDYENISIGKAGRNRWKGKRPEVRGVAMNPIDHPLGGGEGRSSGGRHPVTPWGKPTKGYKTRNPKKQSSRLIVKRRGRK</sequence>
<dbReference type="PIRSF" id="PIRSF002158">
    <property type="entry name" value="Ribosomal_L2"/>
    <property type="match status" value="1"/>
</dbReference>
<dbReference type="InterPro" id="IPR014722">
    <property type="entry name" value="Rib_uL2_dom2"/>
</dbReference>
<dbReference type="InterPro" id="IPR014726">
    <property type="entry name" value="Ribosomal_uL2_dom3"/>
</dbReference>
<dbReference type="Proteomes" id="UP000095200">
    <property type="component" value="Unassembled WGS sequence"/>
</dbReference>
<comment type="caution">
    <text evidence="9">The sequence shown here is derived from an EMBL/GenBank/DDBJ whole genome shotgun (WGS) entry which is preliminary data.</text>
</comment>
<protein>
    <recommendedName>
        <fullName evidence="4 5">Large ribosomal subunit protein uL2</fullName>
    </recommendedName>
</protein>
<proteinExistence type="inferred from homology"/>
<dbReference type="SUPFAM" id="SSF50249">
    <property type="entry name" value="Nucleic acid-binding proteins"/>
    <property type="match status" value="1"/>
</dbReference>
<keyword evidence="5" id="KW-0699">rRNA-binding</keyword>
<dbReference type="Pfam" id="PF03947">
    <property type="entry name" value="Ribosomal_L2_C"/>
    <property type="match status" value="1"/>
</dbReference>
<dbReference type="GO" id="GO:0019843">
    <property type="term" value="F:rRNA binding"/>
    <property type="evidence" value="ECO:0007669"/>
    <property type="project" value="UniProtKB-UniRule"/>
</dbReference>
<dbReference type="AlphaFoldDB" id="A0A194AEB1"/>
<organism evidence="9 10">
    <name type="scientific">Desulfoplanes formicivorans</name>
    <dbReference type="NCBI Taxonomy" id="1592317"/>
    <lineage>
        <taxon>Bacteria</taxon>
        <taxon>Pseudomonadati</taxon>
        <taxon>Thermodesulfobacteriota</taxon>
        <taxon>Desulfovibrionia</taxon>
        <taxon>Desulfovibrionales</taxon>
        <taxon>Desulfoplanaceae</taxon>
        <taxon>Desulfoplanes</taxon>
    </lineage>
</organism>
<dbReference type="PROSITE" id="PS00467">
    <property type="entry name" value="RIBOSOMAL_L2"/>
    <property type="match status" value="1"/>
</dbReference>
<evidence type="ECO:0000256" key="2">
    <source>
        <dbReference type="ARBA" id="ARBA00022980"/>
    </source>
</evidence>
<dbReference type="GO" id="GO:0002181">
    <property type="term" value="P:cytoplasmic translation"/>
    <property type="evidence" value="ECO:0007669"/>
    <property type="project" value="TreeGrafter"/>
</dbReference>
<dbReference type="GO" id="GO:0003735">
    <property type="term" value="F:structural constituent of ribosome"/>
    <property type="evidence" value="ECO:0007669"/>
    <property type="project" value="InterPro"/>
</dbReference>
<dbReference type="PANTHER" id="PTHR13691">
    <property type="entry name" value="RIBOSOMAL PROTEIN L2"/>
    <property type="match status" value="1"/>
</dbReference>
<dbReference type="GO" id="GO:0015934">
    <property type="term" value="C:large ribosomal subunit"/>
    <property type="evidence" value="ECO:0007669"/>
    <property type="project" value="InterPro"/>
</dbReference>
<keyword evidence="3 5" id="KW-0687">Ribonucleoprotein</keyword>
<evidence type="ECO:0000256" key="1">
    <source>
        <dbReference type="ARBA" id="ARBA00005636"/>
    </source>
</evidence>
<feature type="compositionally biased region" description="Polar residues" evidence="6">
    <location>
        <begin position="34"/>
        <end position="43"/>
    </location>
</feature>
<feature type="domain" description="Large ribosomal subunit protein uL2 C-terminal" evidence="7">
    <location>
        <begin position="124"/>
        <end position="252"/>
    </location>
</feature>
<evidence type="ECO:0000259" key="7">
    <source>
        <dbReference type="SMART" id="SM01382"/>
    </source>
</evidence>
<dbReference type="InterPro" id="IPR022666">
    <property type="entry name" value="Ribosomal_uL2_RNA-bd_dom"/>
</dbReference>
<evidence type="ECO:0000313" key="10">
    <source>
        <dbReference type="Proteomes" id="UP000095200"/>
    </source>
</evidence>
<dbReference type="Gene3D" id="2.30.30.30">
    <property type="match status" value="1"/>
</dbReference>
<evidence type="ECO:0000256" key="5">
    <source>
        <dbReference type="HAMAP-Rule" id="MF_01320"/>
    </source>
</evidence>
<feature type="region of interest" description="Disordered" evidence="6">
    <location>
        <begin position="223"/>
        <end position="276"/>
    </location>
</feature>
<dbReference type="InterPro" id="IPR002171">
    <property type="entry name" value="Ribosomal_uL2"/>
</dbReference>
<dbReference type="InterPro" id="IPR005880">
    <property type="entry name" value="Ribosomal_uL2_bac/org-type"/>
</dbReference>
<dbReference type="PANTHER" id="PTHR13691:SF5">
    <property type="entry name" value="LARGE RIBOSOMAL SUBUNIT PROTEIN UL2M"/>
    <property type="match status" value="1"/>
</dbReference>
<dbReference type="GO" id="GO:0016740">
    <property type="term" value="F:transferase activity"/>
    <property type="evidence" value="ECO:0007669"/>
    <property type="project" value="InterPro"/>
</dbReference>
<dbReference type="FunFam" id="2.40.50.140:FF:000003">
    <property type="entry name" value="50S ribosomal protein L2"/>
    <property type="match status" value="1"/>
</dbReference>
<dbReference type="Gene3D" id="4.10.950.10">
    <property type="entry name" value="Ribosomal protein L2, domain 3"/>
    <property type="match status" value="1"/>
</dbReference>
<comment type="similarity">
    <text evidence="1 5">Belongs to the universal ribosomal protein uL2 family.</text>
</comment>
<comment type="function">
    <text evidence="5">One of the primary rRNA binding proteins. Required for association of the 30S and 50S subunits to form the 70S ribosome, for tRNA binding and peptide bond formation. It has been suggested to have peptidyltransferase activity; this is somewhat controversial. Makes several contacts with the 16S rRNA in the 70S ribosome.</text>
</comment>
<evidence type="ECO:0000256" key="3">
    <source>
        <dbReference type="ARBA" id="ARBA00023274"/>
    </source>
</evidence>
<keyword evidence="5" id="KW-0694">RNA-binding</keyword>
<dbReference type="STRING" id="1592317.DPF_0225"/>
<name>A0A194AEB1_9BACT</name>
<dbReference type="Gene3D" id="2.40.50.140">
    <property type="entry name" value="Nucleic acid-binding proteins"/>
    <property type="match status" value="1"/>
</dbReference>
<dbReference type="InterPro" id="IPR022669">
    <property type="entry name" value="Ribosomal_uL2_C"/>
</dbReference>
<feature type="compositionally biased region" description="Basic residues" evidence="6">
    <location>
        <begin position="254"/>
        <end position="276"/>
    </location>
</feature>
<gene>
    <name evidence="5" type="primary">rplB</name>
    <name evidence="9" type="ORF">DPF_0225</name>
</gene>
<keyword evidence="2 5" id="KW-0689">Ribosomal protein</keyword>
<dbReference type="InterPro" id="IPR022671">
    <property type="entry name" value="Ribosomal_uL2_CS"/>
</dbReference>
<reference evidence="10" key="1">
    <citation type="submission" date="2016-06" db="EMBL/GenBank/DDBJ databases">
        <title>Draft genome sequence of Desulfoplanes formicivorans strain Pf12B.</title>
        <authorList>
            <person name="Watanabe M."/>
            <person name="Kojima H."/>
            <person name="Fukui M."/>
        </authorList>
    </citation>
    <scope>NUCLEOTIDE SEQUENCE [LARGE SCALE GENOMIC DNA]</scope>
    <source>
        <strain evidence="10">Pf12B</strain>
    </source>
</reference>
<evidence type="ECO:0000256" key="6">
    <source>
        <dbReference type="SAM" id="MobiDB-lite"/>
    </source>
</evidence>
<dbReference type="InterPro" id="IPR008991">
    <property type="entry name" value="Translation_prot_SH3-like_sf"/>
</dbReference>
<dbReference type="InterPro" id="IPR012340">
    <property type="entry name" value="NA-bd_OB-fold"/>
</dbReference>
<feature type="region of interest" description="Disordered" evidence="6">
    <location>
        <begin position="27"/>
        <end position="57"/>
    </location>
</feature>
<dbReference type="SMART" id="SM01382">
    <property type="entry name" value="Ribosomal_L2_C"/>
    <property type="match status" value="1"/>
</dbReference>
<dbReference type="SUPFAM" id="SSF50104">
    <property type="entry name" value="Translation proteins SH3-like domain"/>
    <property type="match status" value="1"/>
</dbReference>
<dbReference type="OrthoDB" id="9778722at2"/>
<dbReference type="Pfam" id="PF00181">
    <property type="entry name" value="Ribosomal_L2_N"/>
    <property type="match status" value="1"/>
</dbReference>
<dbReference type="SMART" id="SM01383">
    <property type="entry name" value="Ribosomal_L2"/>
    <property type="match status" value="1"/>
</dbReference>
<dbReference type="NCBIfam" id="TIGR01171">
    <property type="entry name" value="rplB_bact"/>
    <property type="match status" value="1"/>
</dbReference>
<dbReference type="FunFam" id="4.10.950.10:FF:000001">
    <property type="entry name" value="50S ribosomal protein L2"/>
    <property type="match status" value="1"/>
</dbReference>
<evidence type="ECO:0000259" key="8">
    <source>
        <dbReference type="SMART" id="SM01383"/>
    </source>
</evidence>